<evidence type="ECO:0000256" key="3">
    <source>
        <dbReference type="ARBA" id="ARBA00008281"/>
    </source>
</evidence>
<protein>
    <recommendedName>
        <fullName evidence="10">Flagellar protein FliL</fullName>
    </recommendedName>
</protein>
<proteinExistence type="inferred from homology"/>
<dbReference type="GO" id="GO:0006935">
    <property type="term" value="P:chemotaxis"/>
    <property type="evidence" value="ECO:0007669"/>
    <property type="project" value="UniProtKB-KW"/>
</dbReference>
<dbReference type="GO" id="GO:0009425">
    <property type="term" value="C:bacterial-type flagellum basal body"/>
    <property type="evidence" value="ECO:0007669"/>
    <property type="project" value="InterPro"/>
</dbReference>
<evidence type="ECO:0000256" key="6">
    <source>
        <dbReference type="ARBA" id="ARBA00022692"/>
    </source>
</evidence>
<evidence type="ECO:0000256" key="4">
    <source>
        <dbReference type="ARBA" id="ARBA00022475"/>
    </source>
</evidence>
<keyword evidence="7 10" id="KW-0283">Flagellar rotation</keyword>
<reference evidence="11" key="1">
    <citation type="journal article" date="2021" name="PeerJ">
        <title>Extensive microbial diversity within the chicken gut microbiome revealed by metagenomics and culture.</title>
        <authorList>
            <person name="Gilroy R."/>
            <person name="Ravi A."/>
            <person name="Getino M."/>
            <person name="Pursley I."/>
            <person name="Horton D.L."/>
            <person name="Alikhan N.F."/>
            <person name="Baker D."/>
            <person name="Gharbi K."/>
            <person name="Hall N."/>
            <person name="Watson M."/>
            <person name="Adriaenssens E.M."/>
            <person name="Foster-Nyarko E."/>
            <person name="Jarju S."/>
            <person name="Secka A."/>
            <person name="Antonio M."/>
            <person name="Oren A."/>
            <person name="Chaudhuri R.R."/>
            <person name="La Ragione R."/>
            <person name="Hildebrand F."/>
            <person name="Pallen M.J."/>
        </authorList>
    </citation>
    <scope>NUCLEOTIDE SEQUENCE</scope>
    <source>
        <strain evidence="11">CHK195-6426</strain>
    </source>
</reference>
<evidence type="ECO:0000256" key="5">
    <source>
        <dbReference type="ARBA" id="ARBA00022500"/>
    </source>
</evidence>
<accession>A0A9D1R831</accession>
<comment type="similarity">
    <text evidence="3 10">Belongs to the FliL family.</text>
</comment>
<evidence type="ECO:0000256" key="10">
    <source>
        <dbReference type="RuleBase" id="RU364125"/>
    </source>
</evidence>
<evidence type="ECO:0000256" key="8">
    <source>
        <dbReference type="ARBA" id="ARBA00022989"/>
    </source>
</evidence>
<keyword evidence="11" id="KW-0966">Cell projection</keyword>
<evidence type="ECO:0000256" key="2">
    <source>
        <dbReference type="ARBA" id="ARBA00004162"/>
    </source>
</evidence>
<comment type="function">
    <text evidence="1 10">Controls the rotational direction of flagella during chemotaxis.</text>
</comment>
<dbReference type="Proteomes" id="UP000824265">
    <property type="component" value="Unassembled WGS sequence"/>
</dbReference>
<sequence>MKKNMLTVLILALLIVNLVLTSVLMVSVMGTNQKTSELVNNIATVMRLELTQPGEQGQEISLEDTAVYNLTTMTIPLANDPSGNDGGVQRYIQFDAALSMNMNSDGYKTYGETIADRESLVKDAISSVVSAHTESECRADLEGLKAEILQAVQNLFQSDFIYQVAISEVKFGS</sequence>
<dbReference type="AlphaFoldDB" id="A0A9D1R831"/>
<comment type="subcellular location">
    <subcellularLocation>
        <location evidence="2">Cell membrane</location>
        <topology evidence="2">Single-pass membrane protein</topology>
    </subcellularLocation>
</comment>
<keyword evidence="11" id="KW-0282">Flagellum</keyword>
<dbReference type="InterPro" id="IPR005503">
    <property type="entry name" value="FliL"/>
</dbReference>
<evidence type="ECO:0000256" key="9">
    <source>
        <dbReference type="ARBA" id="ARBA00023136"/>
    </source>
</evidence>
<evidence type="ECO:0000256" key="7">
    <source>
        <dbReference type="ARBA" id="ARBA00022779"/>
    </source>
</evidence>
<evidence type="ECO:0000256" key="1">
    <source>
        <dbReference type="ARBA" id="ARBA00002254"/>
    </source>
</evidence>
<keyword evidence="5 10" id="KW-0145">Chemotaxis</keyword>
<evidence type="ECO:0000313" key="11">
    <source>
        <dbReference type="EMBL" id="HIW82565.1"/>
    </source>
</evidence>
<dbReference type="GO" id="GO:0071973">
    <property type="term" value="P:bacterial-type flagellum-dependent cell motility"/>
    <property type="evidence" value="ECO:0007669"/>
    <property type="project" value="InterPro"/>
</dbReference>
<organism evidence="11 12">
    <name type="scientific">Candidatus Acetatifactor stercoripullorum</name>
    <dbReference type="NCBI Taxonomy" id="2838414"/>
    <lineage>
        <taxon>Bacteria</taxon>
        <taxon>Bacillati</taxon>
        <taxon>Bacillota</taxon>
        <taxon>Clostridia</taxon>
        <taxon>Lachnospirales</taxon>
        <taxon>Lachnospiraceae</taxon>
        <taxon>Acetatifactor</taxon>
    </lineage>
</organism>
<dbReference type="Pfam" id="PF03748">
    <property type="entry name" value="FliL"/>
    <property type="match status" value="1"/>
</dbReference>
<gene>
    <name evidence="11" type="ORF">H9742_13770</name>
</gene>
<comment type="caution">
    <text evidence="11">The sequence shown here is derived from an EMBL/GenBank/DDBJ whole genome shotgun (WGS) entry which is preliminary data.</text>
</comment>
<keyword evidence="9 10" id="KW-0472">Membrane</keyword>
<dbReference type="EMBL" id="DXGH01000073">
    <property type="protein sequence ID" value="HIW82565.1"/>
    <property type="molecule type" value="Genomic_DNA"/>
</dbReference>
<evidence type="ECO:0000313" key="12">
    <source>
        <dbReference type="Proteomes" id="UP000824265"/>
    </source>
</evidence>
<keyword evidence="8" id="KW-1133">Transmembrane helix</keyword>
<keyword evidence="11" id="KW-0969">Cilium</keyword>
<reference evidence="11" key="2">
    <citation type="submission" date="2021-04" db="EMBL/GenBank/DDBJ databases">
        <authorList>
            <person name="Gilroy R."/>
        </authorList>
    </citation>
    <scope>NUCLEOTIDE SEQUENCE</scope>
    <source>
        <strain evidence="11">CHK195-6426</strain>
    </source>
</reference>
<name>A0A9D1R831_9FIRM</name>
<keyword evidence="6" id="KW-0812">Transmembrane</keyword>
<keyword evidence="4 10" id="KW-1003">Cell membrane</keyword>
<dbReference type="GO" id="GO:0005886">
    <property type="term" value="C:plasma membrane"/>
    <property type="evidence" value="ECO:0007669"/>
    <property type="project" value="UniProtKB-SubCell"/>
</dbReference>